<proteinExistence type="inferred from homology"/>
<name>A0A369TU62_9RHOB</name>
<dbReference type="Gene3D" id="3.40.190.10">
    <property type="entry name" value="Periplasmic binding protein-like II"/>
    <property type="match status" value="2"/>
</dbReference>
<dbReference type="PANTHER" id="PTHR30024:SF47">
    <property type="entry name" value="TAURINE-BINDING PERIPLASMIC PROTEIN"/>
    <property type="match status" value="1"/>
</dbReference>
<evidence type="ECO:0000313" key="6">
    <source>
        <dbReference type="EMBL" id="RDD67985.1"/>
    </source>
</evidence>
<dbReference type="PANTHER" id="PTHR30024">
    <property type="entry name" value="ALIPHATIC SULFONATES-BINDING PROTEIN-RELATED"/>
    <property type="match status" value="1"/>
</dbReference>
<dbReference type="OrthoDB" id="6788250at2"/>
<feature type="chain" id="PRO_5016753597" evidence="4">
    <location>
        <begin position="24"/>
        <end position="333"/>
    </location>
</feature>
<keyword evidence="7" id="KW-1185">Reference proteome</keyword>
<sequence>MSMKHMMAGTAMALALTAAPAFAAGHGSITVAYFLEWPMPFEYAKQMGTYEEEMGVDINWVSFDTGTAMSAAMASGDVQLAVSQGVPPFVVATSAGQDLQALDVAVSYSDNDNCVVAEALEIDKDSADELAGKKVAVPLGTAAHYGFLKQMNHFGVDVASLDVVDMAPPDGAAAIAQGSVDMFCGWGGSLRRAKEFGNVLLTGAEKEELGILVFDVTSGPASWVAENSDLVAKFLKVTADANAMWADEANHAEMLPVIAKDAGMSEEDTMATISTFVFPTVEEQLTEKWLGGGATEFMGGVAQVFVEAGSIDAALDSYADNVNTGPLQSASGM</sequence>
<reference evidence="6 7" key="1">
    <citation type="submission" date="2018-07" db="EMBL/GenBank/DDBJ databases">
        <title>Thalassococcus profundi sp. nov., a marine bacterium isolated from deep seawater of Okinawa Trough.</title>
        <authorList>
            <person name="Yu M."/>
        </authorList>
    </citation>
    <scope>NUCLEOTIDE SEQUENCE [LARGE SCALE GENOMIC DNA]</scope>
    <source>
        <strain evidence="6 7">WRAS1</strain>
    </source>
</reference>
<keyword evidence="3 4" id="KW-0732">Signal</keyword>
<dbReference type="Pfam" id="PF09084">
    <property type="entry name" value="NMT1"/>
    <property type="match status" value="1"/>
</dbReference>
<protein>
    <submittedName>
        <fullName evidence="6">Taurine ABC transporter substrate-binding protein</fullName>
    </submittedName>
</protein>
<organism evidence="6 7">
    <name type="scientific">Thalassococcus profundi</name>
    <dbReference type="NCBI Taxonomy" id="2282382"/>
    <lineage>
        <taxon>Bacteria</taxon>
        <taxon>Pseudomonadati</taxon>
        <taxon>Pseudomonadota</taxon>
        <taxon>Alphaproteobacteria</taxon>
        <taxon>Rhodobacterales</taxon>
        <taxon>Roseobacteraceae</taxon>
        <taxon>Thalassococcus</taxon>
    </lineage>
</organism>
<evidence type="ECO:0000259" key="5">
    <source>
        <dbReference type="Pfam" id="PF09084"/>
    </source>
</evidence>
<dbReference type="AlphaFoldDB" id="A0A369TU62"/>
<dbReference type="SUPFAM" id="SSF53850">
    <property type="entry name" value="Periplasmic binding protein-like II"/>
    <property type="match status" value="1"/>
</dbReference>
<comment type="caution">
    <text evidence="6">The sequence shown here is derived from an EMBL/GenBank/DDBJ whole genome shotgun (WGS) entry which is preliminary data.</text>
</comment>
<dbReference type="Proteomes" id="UP000253977">
    <property type="component" value="Unassembled WGS sequence"/>
</dbReference>
<dbReference type="EMBL" id="QPMK01000001">
    <property type="protein sequence ID" value="RDD67985.1"/>
    <property type="molecule type" value="Genomic_DNA"/>
</dbReference>
<comment type="similarity">
    <text evidence="2">Belongs to the bacterial solute-binding protein SsuA/TauA family.</text>
</comment>
<dbReference type="GO" id="GO:0042597">
    <property type="term" value="C:periplasmic space"/>
    <property type="evidence" value="ECO:0007669"/>
    <property type="project" value="UniProtKB-SubCell"/>
</dbReference>
<evidence type="ECO:0000256" key="2">
    <source>
        <dbReference type="ARBA" id="ARBA00010742"/>
    </source>
</evidence>
<evidence type="ECO:0000313" key="7">
    <source>
        <dbReference type="Proteomes" id="UP000253977"/>
    </source>
</evidence>
<feature type="domain" description="SsuA/THI5-like" evidence="5">
    <location>
        <begin position="41"/>
        <end position="243"/>
    </location>
</feature>
<dbReference type="InterPro" id="IPR015168">
    <property type="entry name" value="SsuA/THI5"/>
</dbReference>
<evidence type="ECO:0000256" key="1">
    <source>
        <dbReference type="ARBA" id="ARBA00004418"/>
    </source>
</evidence>
<dbReference type="GO" id="GO:0042918">
    <property type="term" value="P:alkanesulfonate transmembrane transport"/>
    <property type="evidence" value="ECO:0007669"/>
    <property type="project" value="TreeGrafter"/>
</dbReference>
<accession>A0A369TU62</accession>
<comment type="subcellular location">
    <subcellularLocation>
        <location evidence="1">Periplasm</location>
    </subcellularLocation>
</comment>
<gene>
    <name evidence="6" type="ORF">DU478_00430</name>
</gene>
<evidence type="ECO:0000256" key="3">
    <source>
        <dbReference type="ARBA" id="ARBA00022729"/>
    </source>
</evidence>
<feature type="signal peptide" evidence="4">
    <location>
        <begin position="1"/>
        <end position="23"/>
    </location>
</feature>
<evidence type="ECO:0000256" key="4">
    <source>
        <dbReference type="SAM" id="SignalP"/>
    </source>
</evidence>